<gene>
    <name evidence="1" type="ORF">AWRI1631_162590</name>
</gene>
<name>B5VTF3_YEAS6</name>
<reference evidence="1 2" key="1">
    <citation type="journal article" date="2008" name="FEMS Yeast Res.">
        <title>Comparative genome analysis of a Saccharomyces cerevisiae wine strain.</title>
        <authorList>
            <person name="Borneman A.R."/>
            <person name="Forgan A.H."/>
            <person name="Pretorius I.S."/>
            <person name="Chambers P.J."/>
        </authorList>
    </citation>
    <scope>NUCLEOTIDE SEQUENCE [LARGE SCALE GENOMIC DNA]</scope>
    <source>
        <strain evidence="1 2">AWRI1631</strain>
    </source>
</reference>
<dbReference type="EMBL" id="ABSV01002375">
    <property type="protein sequence ID" value="EDZ68794.1"/>
    <property type="molecule type" value="Genomic_DNA"/>
</dbReference>
<proteinExistence type="predicted"/>
<dbReference type="Proteomes" id="UP000008988">
    <property type="component" value="Unassembled WGS sequence"/>
</dbReference>
<sequence>MSFSRLSCSKLLFFVLSFESPPFSNPLTSLLSSSSCCCS</sequence>
<comment type="caution">
    <text evidence="1">The sequence shown here is derived from an EMBL/GenBank/DDBJ whole genome shotgun (WGS) entry which is preliminary data.</text>
</comment>
<evidence type="ECO:0000313" key="2">
    <source>
        <dbReference type="Proteomes" id="UP000008988"/>
    </source>
</evidence>
<protein>
    <submittedName>
        <fullName evidence="1">Uncharacterized protein</fullName>
    </submittedName>
</protein>
<feature type="non-terminal residue" evidence="1">
    <location>
        <position position="39"/>
    </location>
</feature>
<evidence type="ECO:0000313" key="1">
    <source>
        <dbReference type="EMBL" id="EDZ68794.1"/>
    </source>
</evidence>
<organism evidence="1 2">
    <name type="scientific">Saccharomyces cerevisiae (strain AWRI1631)</name>
    <name type="common">Baker's yeast</name>
    <dbReference type="NCBI Taxonomy" id="545124"/>
    <lineage>
        <taxon>Eukaryota</taxon>
        <taxon>Fungi</taxon>
        <taxon>Dikarya</taxon>
        <taxon>Ascomycota</taxon>
        <taxon>Saccharomycotina</taxon>
        <taxon>Saccharomycetes</taxon>
        <taxon>Saccharomycetales</taxon>
        <taxon>Saccharomycetaceae</taxon>
        <taxon>Saccharomyces</taxon>
    </lineage>
</organism>
<dbReference type="AlphaFoldDB" id="B5VTF3"/>
<accession>B5VTF3</accession>